<dbReference type="PANTHER" id="PTHR43540">
    <property type="entry name" value="PEROXYUREIDOACRYLATE/UREIDOACRYLATE AMIDOHYDROLASE-RELATED"/>
    <property type="match status" value="1"/>
</dbReference>
<dbReference type="InterPro" id="IPR050272">
    <property type="entry name" value="Isochorismatase-like_hydrls"/>
</dbReference>
<comment type="caution">
    <text evidence="3">The sequence shown here is derived from an EMBL/GenBank/DDBJ whole genome shotgun (WGS) entry which is preliminary data.</text>
</comment>
<dbReference type="Gene3D" id="3.40.50.850">
    <property type="entry name" value="Isochorismatase-like"/>
    <property type="match status" value="1"/>
</dbReference>
<evidence type="ECO:0000313" key="4">
    <source>
        <dbReference type="Proteomes" id="UP000563898"/>
    </source>
</evidence>
<dbReference type="EMBL" id="JAAXPC010000004">
    <property type="protein sequence ID" value="NKY01574.1"/>
    <property type="molecule type" value="Genomic_DNA"/>
</dbReference>
<dbReference type="SUPFAM" id="SSF52499">
    <property type="entry name" value="Isochorismatase-like hydrolases"/>
    <property type="match status" value="1"/>
</dbReference>
<dbReference type="GO" id="GO:0016787">
    <property type="term" value="F:hydrolase activity"/>
    <property type="evidence" value="ECO:0007669"/>
    <property type="project" value="UniProtKB-KW"/>
</dbReference>
<evidence type="ECO:0000313" key="3">
    <source>
        <dbReference type="EMBL" id="NKY01574.1"/>
    </source>
</evidence>
<dbReference type="Pfam" id="PF00857">
    <property type="entry name" value="Isochorismatase"/>
    <property type="match status" value="1"/>
</dbReference>
<name>A0A846WIT1_9ACTN</name>
<evidence type="ECO:0000256" key="1">
    <source>
        <dbReference type="ARBA" id="ARBA00022801"/>
    </source>
</evidence>
<dbReference type="RefSeq" id="WP_006369731.1">
    <property type="nucleotide sequence ID" value="NZ_CP085887.1"/>
</dbReference>
<protein>
    <submittedName>
        <fullName evidence="3">Isochorismatase family protein</fullName>
    </submittedName>
</protein>
<keyword evidence="1" id="KW-0378">Hydrolase</keyword>
<dbReference type="InterPro" id="IPR036380">
    <property type="entry name" value="Isochorismatase-like_sf"/>
</dbReference>
<proteinExistence type="predicted"/>
<dbReference type="PANTHER" id="PTHR43540:SF6">
    <property type="entry name" value="ISOCHORISMATASE-LIKE DOMAIN-CONTAINING PROTEIN"/>
    <property type="match status" value="1"/>
</dbReference>
<dbReference type="InterPro" id="IPR000868">
    <property type="entry name" value="Isochorismatase-like_dom"/>
</dbReference>
<accession>A0A846WIT1</accession>
<evidence type="ECO:0000259" key="2">
    <source>
        <dbReference type="Pfam" id="PF00857"/>
    </source>
</evidence>
<gene>
    <name evidence="3" type="ORF">HGA05_08325</name>
</gene>
<organism evidence="3 4">
    <name type="scientific">Gordonia polyisoprenivorans</name>
    <dbReference type="NCBI Taxonomy" id="84595"/>
    <lineage>
        <taxon>Bacteria</taxon>
        <taxon>Bacillati</taxon>
        <taxon>Actinomycetota</taxon>
        <taxon>Actinomycetes</taxon>
        <taxon>Mycobacteriales</taxon>
        <taxon>Gordoniaceae</taxon>
        <taxon>Gordonia</taxon>
    </lineage>
</organism>
<sequence>MTAPTRALVVVDVQNEYFDGPMQIQYPPREGSLANITRAIDAATEAGLPIVALRHTLPADFPVYAEGSHGWQLHPDIERRIGADWKVADKQFGTVFAGTGVGEWLAERGVDTITIVGYMTNNCDLATAAESETRGLSAEILSDATGAIHLANDAGKVSAEQLHNTLMVLYHSNFAAVATTDDWLAAVNAGAALDKGNLVESAVAGAAANS</sequence>
<reference evidence="3 4" key="1">
    <citation type="submission" date="2020-04" db="EMBL/GenBank/DDBJ databases">
        <title>MicrobeNet Type strains.</title>
        <authorList>
            <person name="Nicholson A.C."/>
        </authorList>
    </citation>
    <scope>NUCLEOTIDE SEQUENCE [LARGE SCALE GENOMIC DNA]</scope>
    <source>
        <strain evidence="3 4">ATCC BAA-14</strain>
    </source>
</reference>
<dbReference type="Proteomes" id="UP000563898">
    <property type="component" value="Unassembled WGS sequence"/>
</dbReference>
<feature type="domain" description="Isochorismatase-like" evidence="2">
    <location>
        <begin position="7"/>
        <end position="181"/>
    </location>
</feature>
<dbReference type="AlphaFoldDB" id="A0A846WIT1"/>